<protein>
    <recommendedName>
        <fullName evidence="3">Response regulatory domain-containing protein</fullName>
    </recommendedName>
</protein>
<dbReference type="EMBL" id="CP007637">
    <property type="protein sequence ID" value="AIB38769.1"/>
    <property type="molecule type" value="Genomic_DNA"/>
</dbReference>
<evidence type="ECO:0000313" key="2">
    <source>
        <dbReference type="Proteomes" id="UP000027308"/>
    </source>
</evidence>
<sequence>MPNKKLRIVIVDADLSRLTQAEKSLNSLGYFRILPIQHFDDLRALDHDLVAPFDVMIANKGLAWSTEVNLELFWKTTRKISYVLLYEAQETVLETDSIRRIMERIDPASPWVCLKYLTWIKFRHKERHITRL</sequence>
<evidence type="ECO:0008006" key="3">
    <source>
        <dbReference type="Google" id="ProtNLM"/>
    </source>
</evidence>
<proteinExistence type="predicted"/>
<accession>A0A1N7US99</accession>
<reference evidence="1 2" key="1">
    <citation type="submission" date="2014-05" db="EMBL/GenBank/DDBJ databases">
        <title>Pseudomonas simiae WCS417.</title>
        <authorList>
            <person name="Berendsen R.L."/>
        </authorList>
    </citation>
    <scope>NUCLEOTIDE SEQUENCE [LARGE SCALE GENOMIC DNA]</scope>
    <source>
        <strain evidence="1 2">WCS417</strain>
    </source>
</reference>
<organism evidence="1 2">
    <name type="scientific">Pseudomonas simiae</name>
    <dbReference type="NCBI Taxonomy" id="321846"/>
    <lineage>
        <taxon>Bacteria</taxon>
        <taxon>Pseudomonadati</taxon>
        <taxon>Pseudomonadota</taxon>
        <taxon>Gammaproteobacteria</taxon>
        <taxon>Pseudomonadales</taxon>
        <taxon>Pseudomonadaceae</taxon>
        <taxon>Pseudomonas</taxon>
    </lineage>
</organism>
<dbReference type="AlphaFoldDB" id="A0A1N7US99"/>
<evidence type="ECO:0000313" key="1">
    <source>
        <dbReference type="EMBL" id="AIB38769.1"/>
    </source>
</evidence>
<gene>
    <name evidence="1" type="ORF">PS417_24935</name>
</gene>
<dbReference type="Proteomes" id="UP000027308">
    <property type="component" value="Chromosome"/>
</dbReference>
<name>A0A1N7US99_9PSED</name>